<feature type="region of interest" description="Disordered" evidence="1">
    <location>
        <begin position="213"/>
        <end position="244"/>
    </location>
</feature>
<evidence type="ECO:0000313" key="3">
    <source>
        <dbReference type="EMBL" id="KIM30143.1"/>
    </source>
</evidence>
<organism evidence="3 4">
    <name type="scientific">Serendipita vermifera MAFF 305830</name>
    <dbReference type="NCBI Taxonomy" id="933852"/>
    <lineage>
        <taxon>Eukaryota</taxon>
        <taxon>Fungi</taxon>
        <taxon>Dikarya</taxon>
        <taxon>Basidiomycota</taxon>
        <taxon>Agaricomycotina</taxon>
        <taxon>Agaricomycetes</taxon>
        <taxon>Sebacinales</taxon>
        <taxon>Serendipitaceae</taxon>
        <taxon>Serendipita</taxon>
    </lineage>
</organism>
<dbReference type="STRING" id="933852.A0A0C2WVH6"/>
<dbReference type="SMART" id="SM00225">
    <property type="entry name" value="BTB"/>
    <property type="match status" value="1"/>
</dbReference>
<evidence type="ECO:0000259" key="2">
    <source>
        <dbReference type="PROSITE" id="PS50097"/>
    </source>
</evidence>
<feature type="compositionally biased region" description="Low complexity" evidence="1">
    <location>
        <begin position="217"/>
        <end position="238"/>
    </location>
</feature>
<feature type="region of interest" description="Disordered" evidence="1">
    <location>
        <begin position="1"/>
        <end position="30"/>
    </location>
</feature>
<dbReference type="InterPro" id="IPR000210">
    <property type="entry name" value="BTB/POZ_dom"/>
</dbReference>
<dbReference type="HOGENOM" id="CLU_044376_0_0_1"/>
<dbReference type="SUPFAM" id="SSF54695">
    <property type="entry name" value="POZ domain"/>
    <property type="match status" value="1"/>
</dbReference>
<dbReference type="EMBL" id="KN824285">
    <property type="protein sequence ID" value="KIM30143.1"/>
    <property type="molecule type" value="Genomic_DNA"/>
</dbReference>
<reference evidence="4" key="2">
    <citation type="submission" date="2015-01" db="EMBL/GenBank/DDBJ databases">
        <title>Evolutionary Origins and Diversification of the Mycorrhizal Mutualists.</title>
        <authorList>
            <consortium name="DOE Joint Genome Institute"/>
            <consortium name="Mycorrhizal Genomics Consortium"/>
            <person name="Kohler A."/>
            <person name="Kuo A."/>
            <person name="Nagy L.G."/>
            <person name="Floudas D."/>
            <person name="Copeland A."/>
            <person name="Barry K.W."/>
            <person name="Cichocki N."/>
            <person name="Veneault-Fourrey C."/>
            <person name="LaButti K."/>
            <person name="Lindquist E.A."/>
            <person name="Lipzen A."/>
            <person name="Lundell T."/>
            <person name="Morin E."/>
            <person name="Murat C."/>
            <person name="Riley R."/>
            <person name="Ohm R."/>
            <person name="Sun H."/>
            <person name="Tunlid A."/>
            <person name="Henrissat B."/>
            <person name="Grigoriev I.V."/>
            <person name="Hibbett D.S."/>
            <person name="Martin F."/>
        </authorList>
    </citation>
    <scope>NUCLEOTIDE SEQUENCE [LARGE SCALE GENOMIC DNA]</scope>
    <source>
        <strain evidence="4">MAFF 305830</strain>
    </source>
</reference>
<accession>A0A0C2WVH6</accession>
<reference evidence="3 4" key="1">
    <citation type="submission" date="2014-04" db="EMBL/GenBank/DDBJ databases">
        <authorList>
            <consortium name="DOE Joint Genome Institute"/>
            <person name="Kuo A."/>
            <person name="Zuccaro A."/>
            <person name="Kohler A."/>
            <person name="Nagy L.G."/>
            <person name="Floudas D."/>
            <person name="Copeland A."/>
            <person name="Barry K.W."/>
            <person name="Cichocki N."/>
            <person name="Veneault-Fourrey C."/>
            <person name="LaButti K."/>
            <person name="Lindquist E.A."/>
            <person name="Lipzen A."/>
            <person name="Lundell T."/>
            <person name="Morin E."/>
            <person name="Murat C."/>
            <person name="Sun H."/>
            <person name="Tunlid A."/>
            <person name="Henrissat B."/>
            <person name="Grigoriev I.V."/>
            <person name="Hibbett D.S."/>
            <person name="Martin F."/>
            <person name="Nordberg H.P."/>
            <person name="Cantor M.N."/>
            <person name="Hua S.X."/>
        </authorList>
    </citation>
    <scope>NUCLEOTIDE SEQUENCE [LARGE SCALE GENOMIC DNA]</scope>
    <source>
        <strain evidence="3 4">MAFF 305830</strain>
    </source>
</reference>
<dbReference type="Proteomes" id="UP000054097">
    <property type="component" value="Unassembled WGS sequence"/>
</dbReference>
<dbReference type="Pfam" id="PF00651">
    <property type="entry name" value="BTB"/>
    <property type="match status" value="1"/>
</dbReference>
<dbReference type="PROSITE" id="PS50097">
    <property type="entry name" value="BTB"/>
    <property type="match status" value="1"/>
</dbReference>
<sequence length="391" mass="42027">MNGHQHHFGDTTSIAGSSKAHPALNGSNVHEQVPDDVDVQMAEERLHADHTVSHLYESGYLHGNFSDITVHVGTAVYRLHALILSRSPYLVHLMSTSPYKDMIYIPIEQYPDVTLEAMAIALGYLYSYQAIKMVSTANARATLASGCLLGGMDDLCAKAYNICKDSIRVDTIEDWLAWTDAHFSPPSSSIPPSTPGGSGGTAAGAHIVGASALNGHSPSTSAPSTPRSPSSPSPLSSAGQQQQDRQIVAPSIFGPYAQLLRDDVLEFLIVALPAILMTDSNTTTSTLTTSNGHQNGGESVKSEINGEALEALLRVFSRVSFDVFKTAMESPKFFIGSDHDRFRFAKAAIAKRKQFAGRGAEESVVLAVGEGRGNLHVSRKLRRKALWKVAK</sequence>
<gene>
    <name evidence="3" type="ORF">M408DRAFT_294253</name>
</gene>
<protein>
    <recommendedName>
        <fullName evidence="2">BTB domain-containing protein</fullName>
    </recommendedName>
</protein>
<dbReference type="AlphaFoldDB" id="A0A0C2WVH6"/>
<dbReference type="InterPro" id="IPR011333">
    <property type="entry name" value="SKP1/BTB/POZ_sf"/>
</dbReference>
<dbReference type="OrthoDB" id="6359943at2759"/>
<evidence type="ECO:0000256" key="1">
    <source>
        <dbReference type="SAM" id="MobiDB-lite"/>
    </source>
</evidence>
<feature type="domain" description="BTB" evidence="2">
    <location>
        <begin position="66"/>
        <end position="127"/>
    </location>
</feature>
<dbReference type="PANTHER" id="PTHR47369">
    <property type="entry name" value="BTB/POZ DOMAIN-CONTAINING PROTEIN"/>
    <property type="match status" value="1"/>
</dbReference>
<evidence type="ECO:0000313" key="4">
    <source>
        <dbReference type="Proteomes" id="UP000054097"/>
    </source>
</evidence>
<proteinExistence type="predicted"/>
<dbReference type="PANTHER" id="PTHR47369:SF2">
    <property type="entry name" value="BTB_POZ DOMAIN-CONTAINING PROTEIN 2"/>
    <property type="match status" value="1"/>
</dbReference>
<name>A0A0C2WVH6_SERVB</name>
<keyword evidence="4" id="KW-1185">Reference proteome</keyword>
<dbReference type="Gene3D" id="3.30.710.10">
    <property type="entry name" value="Potassium Channel Kv1.1, Chain A"/>
    <property type="match status" value="1"/>
</dbReference>